<comment type="caution">
    <text evidence="2">The sequence shown here is derived from an EMBL/GenBank/DDBJ whole genome shotgun (WGS) entry which is preliminary data.</text>
</comment>
<evidence type="ECO:0000256" key="1">
    <source>
        <dbReference type="SAM" id="MobiDB-lite"/>
    </source>
</evidence>
<accession>A0A8H5C137</accession>
<gene>
    <name evidence="2" type="ORF">D9611_008015</name>
</gene>
<keyword evidence="3" id="KW-1185">Reference proteome</keyword>
<proteinExistence type="predicted"/>
<feature type="region of interest" description="Disordered" evidence="1">
    <location>
        <begin position="49"/>
        <end position="188"/>
    </location>
</feature>
<evidence type="ECO:0000313" key="3">
    <source>
        <dbReference type="Proteomes" id="UP000541558"/>
    </source>
</evidence>
<name>A0A8H5C137_9AGAR</name>
<protein>
    <submittedName>
        <fullName evidence="2">Uncharacterized protein</fullName>
    </submittedName>
</protein>
<sequence length="333" mass="36345">MDDVMLQPARSWSSASFEVERQRSLEDAAFVVRSRKVFGIARNVDKVKLSSSSSCSMGHGSDEAPGRGSEQVRGARSAEAAGYHYRSPTSTTDVELETPPPQANDLLPKRMTRASAPAHEPASPCPAHSPCLPQRDNADDSFKSSSRKIPQGFHIAPSDSPPLASDCKRMSSRTAHSKRRTPLECGNGSATWSRSVLVELTSPHPTAAVTSELKKRKAATTVPDPHQLGPPATRIRRSRLRHREHQHPDDAGCRVVKRDLAIPSTCSALKSGDIRPSAKTTSAFSRVVMLVVESRAQNHRAQNRNSMGQRALQTRRQHREVLSTTIGMMLVVG</sequence>
<dbReference type="AlphaFoldDB" id="A0A8H5C137"/>
<organism evidence="2 3">
    <name type="scientific">Ephemerocybe angulata</name>
    <dbReference type="NCBI Taxonomy" id="980116"/>
    <lineage>
        <taxon>Eukaryota</taxon>
        <taxon>Fungi</taxon>
        <taxon>Dikarya</taxon>
        <taxon>Basidiomycota</taxon>
        <taxon>Agaricomycotina</taxon>
        <taxon>Agaricomycetes</taxon>
        <taxon>Agaricomycetidae</taxon>
        <taxon>Agaricales</taxon>
        <taxon>Agaricineae</taxon>
        <taxon>Psathyrellaceae</taxon>
        <taxon>Ephemerocybe</taxon>
    </lineage>
</organism>
<dbReference type="EMBL" id="JAACJK010000111">
    <property type="protein sequence ID" value="KAF5332213.1"/>
    <property type="molecule type" value="Genomic_DNA"/>
</dbReference>
<dbReference type="Proteomes" id="UP000541558">
    <property type="component" value="Unassembled WGS sequence"/>
</dbReference>
<evidence type="ECO:0000313" key="2">
    <source>
        <dbReference type="EMBL" id="KAF5332213.1"/>
    </source>
</evidence>
<reference evidence="2 3" key="1">
    <citation type="journal article" date="2020" name="ISME J.">
        <title>Uncovering the hidden diversity of litter-decomposition mechanisms in mushroom-forming fungi.</title>
        <authorList>
            <person name="Floudas D."/>
            <person name="Bentzer J."/>
            <person name="Ahren D."/>
            <person name="Johansson T."/>
            <person name="Persson P."/>
            <person name="Tunlid A."/>
        </authorList>
    </citation>
    <scope>NUCLEOTIDE SEQUENCE [LARGE SCALE GENOMIC DNA]</scope>
    <source>
        <strain evidence="2 3">CBS 175.51</strain>
    </source>
</reference>